<feature type="chain" id="PRO_5025590758" description="Secreted protein" evidence="1">
    <location>
        <begin position="19"/>
        <end position="188"/>
    </location>
</feature>
<gene>
    <name evidence="2" type="ORF">BU24DRAFT_461512</name>
</gene>
<evidence type="ECO:0000256" key="1">
    <source>
        <dbReference type="SAM" id="SignalP"/>
    </source>
</evidence>
<dbReference type="PANTHER" id="PTHR38847:SF1">
    <property type="entry name" value="PSEUDOURIDINE SYNTHASE RSUA_RLUA-LIKE DOMAIN-CONTAINING PROTEIN"/>
    <property type="match status" value="1"/>
</dbReference>
<dbReference type="InterPro" id="IPR025649">
    <property type="entry name" value="DUF4360"/>
</dbReference>
<dbReference type="Proteomes" id="UP000799778">
    <property type="component" value="Unassembled WGS sequence"/>
</dbReference>
<dbReference type="RefSeq" id="XP_033383595.1">
    <property type="nucleotide sequence ID" value="XM_033531893.1"/>
</dbReference>
<evidence type="ECO:0008006" key="4">
    <source>
        <dbReference type="Google" id="ProtNLM"/>
    </source>
</evidence>
<accession>A0A6A5XQT1</accession>
<dbReference type="AlphaFoldDB" id="A0A6A5XQT1"/>
<dbReference type="Pfam" id="PF14273">
    <property type="entry name" value="DUF4360"/>
    <property type="match status" value="1"/>
</dbReference>
<keyword evidence="1" id="KW-0732">Signal</keyword>
<feature type="signal peptide" evidence="1">
    <location>
        <begin position="1"/>
        <end position="18"/>
    </location>
</feature>
<sequence>MKASLFLAAAAAPILAAAAPPTPPSISDAVFSGNGCKTATSARINTDTLGDWVTIDFDQLKGDDTQNCQLHANVNGASQGWQFAIKEVTYRGDLTLKSGSQLDTLTSVYFSQEADRTNTFRGQIACAGPDYNSPFTLKTTTNEPVWSKCIGSTGYGGLLNVNHRPVINGNAGTYNIKSAQWHVEWRKC</sequence>
<proteinExistence type="predicted"/>
<dbReference type="EMBL" id="ML978069">
    <property type="protein sequence ID" value="KAF2015256.1"/>
    <property type="molecule type" value="Genomic_DNA"/>
</dbReference>
<organism evidence="2 3">
    <name type="scientific">Aaosphaeria arxii CBS 175.79</name>
    <dbReference type="NCBI Taxonomy" id="1450172"/>
    <lineage>
        <taxon>Eukaryota</taxon>
        <taxon>Fungi</taxon>
        <taxon>Dikarya</taxon>
        <taxon>Ascomycota</taxon>
        <taxon>Pezizomycotina</taxon>
        <taxon>Dothideomycetes</taxon>
        <taxon>Pleosporomycetidae</taxon>
        <taxon>Pleosporales</taxon>
        <taxon>Pleosporales incertae sedis</taxon>
        <taxon>Aaosphaeria</taxon>
    </lineage>
</organism>
<evidence type="ECO:0000313" key="2">
    <source>
        <dbReference type="EMBL" id="KAF2015256.1"/>
    </source>
</evidence>
<dbReference type="PANTHER" id="PTHR38847">
    <property type="match status" value="1"/>
</dbReference>
<reference evidence="2" key="1">
    <citation type="journal article" date="2020" name="Stud. Mycol.">
        <title>101 Dothideomycetes genomes: a test case for predicting lifestyles and emergence of pathogens.</title>
        <authorList>
            <person name="Haridas S."/>
            <person name="Albert R."/>
            <person name="Binder M."/>
            <person name="Bloem J."/>
            <person name="Labutti K."/>
            <person name="Salamov A."/>
            <person name="Andreopoulos B."/>
            <person name="Baker S."/>
            <person name="Barry K."/>
            <person name="Bills G."/>
            <person name="Bluhm B."/>
            <person name="Cannon C."/>
            <person name="Castanera R."/>
            <person name="Culley D."/>
            <person name="Daum C."/>
            <person name="Ezra D."/>
            <person name="Gonzalez J."/>
            <person name="Henrissat B."/>
            <person name="Kuo A."/>
            <person name="Liang C."/>
            <person name="Lipzen A."/>
            <person name="Lutzoni F."/>
            <person name="Magnuson J."/>
            <person name="Mondo S."/>
            <person name="Nolan M."/>
            <person name="Ohm R."/>
            <person name="Pangilinan J."/>
            <person name="Park H.-J."/>
            <person name="Ramirez L."/>
            <person name="Alfaro M."/>
            <person name="Sun H."/>
            <person name="Tritt A."/>
            <person name="Yoshinaga Y."/>
            <person name="Zwiers L.-H."/>
            <person name="Turgeon B."/>
            <person name="Goodwin S."/>
            <person name="Spatafora J."/>
            <person name="Crous P."/>
            <person name="Grigoriev I."/>
        </authorList>
    </citation>
    <scope>NUCLEOTIDE SEQUENCE</scope>
    <source>
        <strain evidence="2">CBS 175.79</strain>
    </source>
</reference>
<keyword evidence="3" id="KW-1185">Reference proteome</keyword>
<dbReference type="OrthoDB" id="3786236at2759"/>
<name>A0A6A5XQT1_9PLEO</name>
<protein>
    <recommendedName>
        <fullName evidence="4">Secreted protein</fullName>
    </recommendedName>
</protein>
<evidence type="ECO:0000313" key="3">
    <source>
        <dbReference type="Proteomes" id="UP000799778"/>
    </source>
</evidence>
<dbReference type="GeneID" id="54289290"/>